<accession>A0A371RFX9</accession>
<feature type="domain" description="PAS" evidence="8">
    <location>
        <begin position="43"/>
        <end position="86"/>
    </location>
</feature>
<dbReference type="PANTHER" id="PTHR41523:SF8">
    <property type="entry name" value="ETHYLENE RESPONSE SENSOR PROTEIN"/>
    <property type="match status" value="1"/>
</dbReference>
<evidence type="ECO:0000256" key="5">
    <source>
        <dbReference type="ARBA" id="ARBA00022741"/>
    </source>
</evidence>
<evidence type="ECO:0000256" key="4">
    <source>
        <dbReference type="ARBA" id="ARBA00022679"/>
    </source>
</evidence>
<dbReference type="Gene3D" id="3.30.450.20">
    <property type="entry name" value="PAS domain"/>
    <property type="match status" value="1"/>
</dbReference>
<dbReference type="AlphaFoldDB" id="A0A371RFX9"/>
<evidence type="ECO:0000256" key="7">
    <source>
        <dbReference type="ARBA" id="ARBA00022840"/>
    </source>
</evidence>
<dbReference type="GO" id="GO:0005524">
    <property type="term" value="F:ATP binding"/>
    <property type="evidence" value="ECO:0007669"/>
    <property type="project" value="UniProtKB-KW"/>
</dbReference>
<evidence type="ECO:0000256" key="1">
    <source>
        <dbReference type="ARBA" id="ARBA00000085"/>
    </source>
</evidence>
<dbReference type="InterPro" id="IPR011102">
    <property type="entry name" value="Sig_transdc_His_kinase_HWE"/>
</dbReference>
<protein>
    <recommendedName>
        <fullName evidence="2">histidine kinase</fullName>
        <ecNumber evidence="2">2.7.13.3</ecNumber>
    </recommendedName>
</protein>
<name>A0A371RFX9_9PROT</name>
<dbReference type="InterPro" id="IPR000014">
    <property type="entry name" value="PAS"/>
</dbReference>
<reference evidence="9 10" key="1">
    <citation type="submission" date="2018-08" db="EMBL/GenBank/DDBJ databases">
        <title>Parvularcula sp. SM1705, isolated from surface water of the South Sea China.</title>
        <authorList>
            <person name="Sun L."/>
        </authorList>
    </citation>
    <scope>NUCLEOTIDE SEQUENCE [LARGE SCALE GENOMIC DNA]</scope>
    <source>
        <strain evidence="9 10">SM1705</strain>
    </source>
</reference>
<dbReference type="CDD" id="cd00130">
    <property type="entry name" value="PAS"/>
    <property type="match status" value="1"/>
</dbReference>
<evidence type="ECO:0000259" key="8">
    <source>
        <dbReference type="PROSITE" id="PS50112"/>
    </source>
</evidence>
<dbReference type="CDD" id="cd16936">
    <property type="entry name" value="HATPase_RsbW-like"/>
    <property type="match status" value="1"/>
</dbReference>
<proteinExistence type="predicted"/>
<evidence type="ECO:0000256" key="6">
    <source>
        <dbReference type="ARBA" id="ARBA00022777"/>
    </source>
</evidence>
<sequence length="352" mass="39128">MNSTVKPPSRFATISPETMALAVDVARLGTGTIDYLRDEVVLDPRAAELFGFLPDEKISRSDLHNRIYPGDRAAVTAQLNKLFDPTSGHVMDITHRIIDKKGEIIRWVNVRKQVEFAEEKGSGKRIPKTAMLALLDITEHKQAEERVRYLLGETHQRTKSMLALVQSMARVSGRKSSTDRQFVDKFADRIGSLARNQDLLMQHEWRCAPMTALLATHLHPYMEGGADERIFCTGPHVLIEDKAASALGMALHELGLNAVTHGALSNETGMVKLDWRLGKDEKPSLEITWREFGGPPVVAPDEGGFGEFVIRQMAEHTLEGKVEVSYDPEGFSWRLVLPGSKVFPASPPPSDI</sequence>
<dbReference type="InterPro" id="IPR036890">
    <property type="entry name" value="HATPase_C_sf"/>
</dbReference>
<comment type="caution">
    <text evidence="9">The sequence shown here is derived from an EMBL/GenBank/DDBJ whole genome shotgun (WGS) entry which is preliminary data.</text>
</comment>
<dbReference type="Pfam" id="PF08447">
    <property type="entry name" value="PAS_3"/>
    <property type="match status" value="1"/>
</dbReference>
<evidence type="ECO:0000256" key="3">
    <source>
        <dbReference type="ARBA" id="ARBA00022553"/>
    </source>
</evidence>
<dbReference type="InParanoid" id="A0A371RFX9"/>
<evidence type="ECO:0000313" key="10">
    <source>
        <dbReference type="Proteomes" id="UP000264589"/>
    </source>
</evidence>
<keyword evidence="5" id="KW-0547">Nucleotide-binding</keyword>
<evidence type="ECO:0000256" key="2">
    <source>
        <dbReference type="ARBA" id="ARBA00012438"/>
    </source>
</evidence>
<dbReference type="PROSITE" id="PS50112">
    <property type="entry name" value="PAS"/>
    <property type="match status" value="1"/>
</dbReference>
<dbReference type="SMART" id="SM00911">
    <property type="entry name" value="HWE_HK"/>
    <property type="match status" value="1"/>
</dbReference>
<organism evidence="9 10">
    <name type="scientific">Parvularcula marina</name>
    <dbReference type="NCBI Taxonomy" id="2292771"/>
    <lineage>
        <taxon>Bacteria</taxon>
        <taxon>Pseudomonadati</taxon>
        <taxon>Pseudomonadota</taxon>
        <taxon>Alphaproteobacteria</taxon>
        <taxon>Parvularculales</taxon>
        <taxon>Parvularculaceae</taxon>
        <taxon>Parvularcula</taxon>
    </lineage>
</organism>
<dbReference type="Gene3D" id="3.30.565.10">
    <property type="entry name" value="Histidine kinase-like ATPase, C-terminal domain"/>
    <property type="match status" value="1"/>
</dbReference>
<dbReference type="GO" id="GO:0004673">
    <property type="term" value="F:protein histidine kinase activity"/>
    <property type="evidence" value="ECO:0007669"/>
    <property type="project" value="UniProtKB-EC"/>
</dbReference>
<dbReference type="EC" id="2.7.13.3" evidence="2"/>
<dbReference type="InterPro" id="IPR013655">
    <property type="entry name" value="PAS_fold_3"/>
</dbReference>
<dbReference type="OrthoDB" id="9760752at2"/>
<comment type="catalytic activity">
    <reaction evidence="1">
        <text>ATP + protein L-histidine = ADP + protein N-phospho-L-histidine.</text>
        <dbReference type="EC" id="2.7.13.3"/>
    </reaction>
</comment>
<keyword evidence="6" id="KW-0418">Kinase</keyword>
<dbReference type="Pfam" id="PF07536">
    <property type="entry name" value="HWE_HK"/>
    <property type="match status" value="1"/>
</dbReference>
<dbReference type="EMBL" id="QUQO01000001">
    <property type="protein sequence ID" value="RFB04357.1"/>
    <property type="molecule type" value="Genomic_DNA"/>
</dbReference>
<keyword evidence="3" id="KW-0597">Phosphoprotein</keyword>
<gene>
    <name evidence="9" type="ORF">DX908_03100</name>
</gene>
<dbReference type="RefSeq" id="WP_116390987.1">
    <property type="nucleotide sequence ID" value="NZ_QUQO01000001.1"/>
</dbReference>
<dbReference type="Proteomes" id="UP000264589">
    <property type="component" value="Unassembled WGS sequence"/>
</dbReference>
<evidence type="ECO:0000313" key="9">
    <source>
        <dbReference type="EMBL" id="RFB04357.1"/>
    </source>
</evidence>
<dbReference type="InterPro" id="IPR035965">
    <property type="entry name" value="PAS-like_dom_sf"/>
</dbReference>
<keyword evidence="7" id="KW-0067">ATP-binding</keyword>
<dbReference type="SUPFAM" id="SSF55785">
    <property type="entry name" value="PYP-like sensor domain (PAS domain)"/>
    <property type="match status" value="1"/>
</dbReference>
<keyword evidence="4" id="KW-0808">Transferase</keyword>
<dbReference type="PANTHER" id="PTHR41523">
    <property type="entry name" value="TWO-COMPONENT SYSTEM SENSOR PROTEIN"/>
    <property type="match status" value="1"/>
</dbReference>
<keyword evidence="10" id="KW-1185">Reference proteome</keyword>